<dbReference type="InterPro" id="IPR052175">
    <property type="entry name" value="ComplexI-like_HydComp"/>
</dbReference>
<evidence type="ECO:0000259" key="10">
    <source>
        <dbReference type="Pfam" id="PF00662"/>
    </source>
</evidence>
<feature type="transmembrane region" description="Helical" evidence="8">
    <location>
        <begin position="365"/>
        <end position="390"/>
    </location>
</feature>
<dbReference type="PANTHER" id="PTHR42682">
    <property type="entry name" value="HYDROGENASE-4 COMPONENT F"/>
    <property type="match status" value="1"/>
</dbReference>
<evidence type="ECO:0000256" key="2">
    <source>
        <dbReference type="ARBA" id="ARBA00022475"/>
    </source>
</evidence>
<feature type="transmembrane region" description="Helical" evidence="8">
    <location>
        <begin position="223"/>
        <end position="243"/>
    </location>
</feature>
<feature type="domain" description="NADH:quinone oxidoreductase/Mrp antiporter transmembrane" evidence="9">
    <location>
        <begin position="112"/>
        <end position="399"/>
    </location>
</feature>
<dbReference type="KEGG" id="dbk:DGMP_28580"/>
<dbReference type="AlphaFoldDB" id="A0A8D5JQ94"/>
<keyword evidence="6 8" id="KW-0472">Membrane</keyword>
<evidence type="ECO:0000313" key="11">
    <source>
        <dbReference type="EMBL" id="BCL62165.1"/>
    </source>
</evidence>
<reference evidence="11" key="1">
    <citation type="submission" date="2020-09" db="EMBL/GenBank/DDBJ databases">
        <title>Desulfogranum mesoprofundum gen. nov., sp. nov., a novel mesophilic, sulfate-reducing chemolithoautotroph isolated from a deep-sea hydrothermal vent chimney in the Suiyo Seamount.</title>
        <authorList>
            <person name="Hashimoto Y."/>
            <person name="Nakagawa S."/>
        </authorList>
    </citation>
    <scope>NUCLEOTIDE SEQUENCE</scope>
    <source>
        <strain evidence="11">KT2</strain>
    </source>
</reference>
<evidence type="ECO:0000256" key="7">
    <source>
        <dbReference type="RuleBase" id="RU000320"/>
    </source>
</evidence>
<feature type="transmembrane region" description="Helical" evidence="8">
    <location>
        <begin position="116"/>
        <end position="135"/>
    </location>
</feature>
<feature type="transmembrane region" description="Helical" evidence="8">
    <location>
        <begin position="63"/>
        <end position="83"/>
    </location>
</feature>
<protein>
    <submittedName>
        <fullName evidence="11">Hydrogenase</fullName>
    </submittedName>
</protein>
<organism evidence="11 12">
    <name type="scientific">Desulfomarina profundi</name>
    <dbReference type="NCBI Taxonomy" id="2772557"/>
    <lineage>
        <taxon>Bacteria</taxon>
        <taxon>Pseudomonadati</taxon>
        <taxon>Thermodesulfobacteriota</taxon>
        <taxon>Desulfobulbia</taxon>
        <taxon>Desulfobulbales</taxon>
        <taxon>Desulfobulbaceae</taxon>
        <taxon>Desulfomarina</taxon>
    </lineage>
</organism>
<sequence>MPFLTLRWFSASRYIYSGLTTIGCIAGLWSLINSTAGSAQTEWSWIWLHSLTLTFSLDSLSSYFLLPVFLVCPLAAIYSFGYFDQQEKGLRNSVSFFFTNILILSMTLVITAGNLITFALSWELMSLSSYFLVMYDYSKENTRKAGYLYFIFAQTGALFIFASFGIIFSHTGHLLFSGAAALPDQAKQLVFFLAFIGFASKAGVFPFHVWLPHAHPAAPSHISAIMSGVMIKMGIYGIFRMYFALGSTDLLQGQTILFFGMISAILGVVYALGKHNLKRLLAYHSVENIGIILMGMGLGMIGMGHQNAIMAGFGFGGALLHVLNHSLFKSLLFFGAGNVIKETGTAHIDEMGGLMKKMTITGKSFLTGSVSISGLPPFNGFISEFLIYFAAFQGLQYGHSSLLSSILAIISLAVTGGLASFCFTKVVGIVFLGEPRTNGAAVAMEKSRAMTLPMIIPAICCLMIGIFPQIFINAAFAALADLPGITAVNPKLVDTVGADLALASRLFLFLFTTVMLCRKLLYRKKEITQSSTWGCGFTRPSTRIQYTGTSYARSVIDFFRPFVLVHETAVLLDKIFPGRIHYKNHTEDIAEVGLTKGFSEPLLALLKKLRWIQHGNVQLYIGYIISTVLVLLLILFT</sequence>
<feature type="transmembrane region" description="Helical" evidence="8">
    <location>
        <begin position="280"/>
        <end position="302"/>
    </location>
</feature>
<evidence type="ECO:0000256" key="8">
    <source>
        <dbReference type="SAM" id="Phobius"/>
    </source>
</evidence>
<feature type="transmembrane region" description="Helical" evidence="8">
    <location>
        <begin position="189"/>
        <end position="211"/>
    </location>
</feature>
<feature type="transmembrane region" description="Helical" evidence="8">
    <location>
        <begin position="255"/>
        <end position="273"/>
    </location>
</feature>
<dbReference type="Proteomes" id="UP000826725">
    <property type="component" value="Chromosome"/>
</dbReference>
<dbReference type="EMBL" id="AP024086">
    <property type="protein sequence ID" value="BCL62165.1"/>
    <property type="molecule type" value="Genomic_DNA"/>
</dbReference>
<gene>
    <name evidence="11" type="primary">ehrA-2</name>
    <name evidence="11" type="ORF">DGMP_28580</name>
</gene>
<keyword evidence="12" id="KW-1185">Reference proteome</keyword>
<dbReference type="Pfam" id="PF00361">
    <property type="entry name" value="Proton_antipo_M"/>
    <property type="match status" value="1"/>
</dbReference>
<keyword evidence="3 7" id="KW-0812">Transmembrane</keyword>
<dbReference type="GO" id="GO:0016491">
    <property type="term" value="F:oxidoreductase activity"/>
    <property type="evidence" value="ECO:0007669"/>
    <property type="project" value="UniProtKB-KW"/>
</dbReference>
<feature type="transmembrane region" description="Helical" evidence="8">
    <location>
        <begin position="500"/>
        <end position="521"/>
    </location>
</feature>
<name>A0A8D5JQ94_9BACT</name>
<feature type="domain" description="NADH-Ubiquinone oxidoreductase (complex I) chain 5 N-terminal" evidence="10">
    <location>
        <begin position="50"/>
        <end position="85"/>
    </location>
</feature>
<feature type="transmembrane region" description="Helical" evidence="8">
    <location>
        <begin position="454"/>
        <end position="480"/>
    </location>
</feature>
<dbReference type="InterPro" id="IPR001750">
    <property type="entry name" value="ND/Mrp_TM"/>
</dbReference>
<evidence type="ECO:0000256" key="3">
    <source>
        <dbReference type="ARBA" id="ARBA00022692"/>
    </source>
</evidence>
<evidence type="ECO:0000256" key="5">
    <source>
        <dbReference type="ARBA" id="ARBA00023002"/>
    </source>
</evidence>
<keyword evidence="5" id="KW-0560">Oxidoreductase</keyword>
<evidence type="ECO:0000256" key="4">
    <source>
        <dbReference type="ARBA" id="ARBA00022989"/>
    </source>
</evidence>
<evidence type="ECO:0000256" key="1">
    <source>
        <dbReference type="ARBA" id="ARBA00004651"/>
    </source>
</evidence>
<keyword evidence="4 8" id="KW-1133">Transmembrane helix</keyword>
<feature type="transmembrane region" description="Helical" evidence="8">
    <location>
        <begin position="617"/>
        <end position="636"/>
    </location>
</feature>
<proteinExistence type="predicted"/>
<feature type="transmembrane region" description="Helical" evidence="8">
    <location>
        <begin position="147"/>
        <end position="169"/>
    </location>
</feature>
<dbReference type="PANTHER" id="PTHR42682:SF3">
    <property type="entry name" value="FORMATE HYDROGENLYASE SUBUNIT 3-RELATED"/>
    <property type="match status" value="1"/>
</dbReference>
<feature type="transmembrane region" description="Helical" evidence="8">
    <location>
        <begin position="90"/>
        <end position="110"/>
    </location>
</feature>
<dbReference type="PROSITE" id="PS51257">
    <property type="entry name" value="PROKAR_LIPOPROTEIN"/>
    <property type="match status" value="1"/>
</dbReference>
<feature type="transmembrane region" description="Helical" evidence="8">
    <location>
        <begin position="402"/>
        <end position="433"/>
    </location>
</feature>
<evidence type="ECO:0000313" key="12">
    <source>
        <dbReference type="Proteomes" id="UP000826725"/>
    </source>
</evidence>
<keyword evidence="2" id="KW-1003">Cell membrane</keyword>
<evidence type="ECO:0000256" key="6">
    <source>
        <dbReference type="ARBA" id="ARBA00023136"/>
    </source>
</evidence>
<comment type="subcellular location">
    <subcellularLocation>
        <location evidence="1">Cell membrane</location>
        <topology evidence="1">Multi-pass membrane protein</topology>
    </subcellularLocation>
    <subcellularLocation>
        <location evidence="7">Membrane</location>
        <topology evidence="7">Multi-pass membrane protein</topology>
    </subcellularLocation>
</comment>
<feature type="transmembrane region" description="Helical" evidence="8">
    <location>
        <begin position="308"/>
        <end position="328"/>
    </location>
</feature>
<dbReference type="GO" id="GO:0005886">
    <property type="term" value="C:plasma membrane"/>
    <property type="evidence" value="ECO:0007669"/>
    <property type="project" value="UniProtKB-SubCell"/>
</dbReference>
<evidence type="ECO:0000259" key="9">
    <source>
        <dbReference type="Pfam" id="PF00361"/>
    </source>
</evidence>
<accession>A0A8D5JQ94</accession>
<dbReference type="Pfam" id="PF00662">
    <property type="entry name" value="Proton_antipo_N"/>
    <property type="match status" value="1"/>
</dbReference>
<dbReference type="InterPro" id="IPR001516">
    <property type="entry name" value="Proton_antipo_N"/>
</dbReference>